<keyword evidence="4 9" id="KW-0997">Cell inner membrane</keyword>
<keyword evidence="3" id="KW-1003">Cell membrane</keyword>
<dbReference type="RefSeq" id="WP_113744978.1">
    <property type="nucleotide sequence ID" value="NZ_UAPU01000005.1"/>
</dbReference>
<dbReference type="GO" id="GO:0005886">
    <property type="term" value="C:plasma membrane"/>
    <property type="evidence" value="ECO:0007669"/>
    <property type="project" value="UniProtKB-SubCell"/>
</dbReference>
<feature type="domain" description="Tripartite ATP-independent periplasmic transporters DctQ component" evidence="10">
    <location>
        <begin position="27"/>
        <end position="156"/>
    </location>
</feature>
<evidence type="ECO:0000256" key="4">
    <source>
        <dbReference type="ARBA" id="ARBA00022519"/>
    </source>
</evidence>
<reference evidence="11 12" key="1">
    <citation type="submission" date="2018-06" db="EMBL/GenBank/DDBJ databases">
        <authorList>
            <consortium name="Pathogen Informatics"/>
            <person name="Doyle S."/>
        </authorList>
    </citation>
    <scope>NUCLEOTIDE SEQUENCE [LARGE SCALE GENOMIC DNA]</scope>
    <source>
        <strain evidence="11 12">NCTC13093</strain>
    </source>
</reference>
<proteinExistence type="inferred from homology"/>
<evidence type="ECO:0000259" key="10">
    <source>
        <dbReference type="Pfam" id="PF04290"/>
    </source>
</evidence>
<keyword evidence="5 9" id="KW-0812">Transmembrane</keyword>
<keyword evidence="7 9" id="KW-0472">Membrane</keyword>
<evidence type="ECO:0000256" key="7">
    <source>
        <dbReference type="ARBA" id="ARBA00023136"/>
    </source>
</evidence>
<dbReference type="OrthoDB" id="2085311at2"/>
<keyword evidence="2 9" id="KW-0813">Transport</keyword>
<evidence type="ECO:0000256" key="2">
    <source>
        <dbReference type="ARBA" id="ARBA00022448"/>
    </source>
</evidence>
<name>A0A2X0VL47_9GAMM</name>
<comment type="function">
    <text evidence="9">Part of the tripartite ATP-independent periplasmic (TRAP) transport system.</text>
</comment>
<evidence type="ECO:0000313" key="11">
    <source>
        <dbReference type="EMBL" id="SPT70966.1"/>
    </source>
</evidence>
<dbReference type="InterPro" id="IPR007387">
    <property type="entry name" value="TRAP_DctQ"/>
</dbReference>
<dbReference type="AlphaFoldDB" id="A0A2X0VL47"/>
<accession>A0A2X0VL47</accession>
<evidence type="ECO:0000256" key="6">
    <source>
        <dbReference type="ARBA" id="ARBA00022989"/>
    </source>
</evidence>
<comment type="subcellular location">
    <subcellularLocation>
        <location evidence="1 9">Cell inner membrane</location>
        <topology evidence="1 9">Multi-pass membrane protein</topology>
    </subcellularLocation>
</comment>
<dbReference type="EMBL" id="UAPV01000001">
    <property type="protein sequence ID" value="SPT70966.1"/>
    <property type="molecule type" value="Genomic_DNA"/>
</dbReference>
<feature type="transmembrane region" description="Helical" evidence="9">
    <location>
        <begin position="90"/>
        <end position="111"/>
    </location>
</feature>
<comment type="similarity">
    <text evidence="8 9">Belongs to the TRAP transporter small permease family.</text>
</comment>
<protein>
    <recommendedName>
        <fullName evidence="9">TRAP transporter small permease protein</fullName>
    </recommendedName>
</protein>
<dbReference type="Proteomes" id="UP000250086">
    <property type="component" value="Unassembled WGS sequence"/>
</dbReference>
<evidence type="ECO:0000256" key="1">
    <source>
        <dbReference type="ARBA" id="ARBA00004429"/>
    </source>
</evidence>
<evidence type="ECO:0000313" key="12">
    <source>
        <dbReference type="Proteomes" id="UP000250086"/>
    </source>
</evidence>
<evidence type="ECO:0000256" key="8">
    <source>
        <dbReference type="ARBA" id="ARBA00038436"/>
    </source>
</evidence>
<dbReference type="PANTHER" id="PTHR35011">
    <property type="entry name" value="2,3-DIKETO-L-GULONATE TRAP TRANSPORTER SMALL PERMEASE PROTEIN YIAM"/>
    <property type="match status" value="1"/>
</dbReference>
<dbReference type="GO" id="GO:0022857">
    <property type="term" value="F:transmembrane transporter activity"/>
    <property type="evidence" value="ECO:0007669"/>
    <property type="project" value="UniProtKB-UniRule"/>
</dbReference>
<dbReference type="PANTHER" id="PTHR35011:SF2">
    <property type="entry name" value="2,3-DIKETO-L-GULONATE TRAP TRANSPORTER SMALL PERMEASE PROTEIN YIAM"/>
    <property type="match status" value="1"/>
</dbReference>
<keyword evidence="12" id="KW-1185">Reference proteome</keyword>
<feature type="transmembrane region" description="Helical" evidence="9">
    <location>
        <begin position="51"/>
        <end position="69"/>
    </location>
</feature>
<dbReference type="Pfam" id="PF04290">
    <property type="entry name" value="DctQ"/>
    <property type="match status" value="1"/>
</dbReference>
<comment type="subunit">
    <text evidence="9">The complex comprises the extracytoplasmic solute receptor protein and the two transmembrane proteins.</text>
</comment>
<organism evidence="11 12">
    <name type="scientific">Anaerobiospirillum thomasii</name>
    <dbReference type="NCBI Taxonomy" id="179995"/>
    <lineage>
        <taxon>Bacteria</taxon>
        <taxon>Pseudomonadati</taxon>
        <taxon>Pseudomonadota</taxon>
        <taxon>Gammaproteobacteria</taxon>
        <taxon>Aeromonadales</taxon>
        <taxon>Succinivibrionaceae</taxon>
        <taxon>Anaerobiospirillum</taxon>
    </lineage>
</organism>
<sequence>MFSKIEYLFSKIQTLLLWTISVALLAMMCIIFAQVFTRYVIFYSLPWSEELSRYLFVFIIIIGINIAVSKDKLIKIDAIQTVVKSIRGRAAVAFLHAVIGMVASILIASYATDLFPVGHVQKSPAMRIPMIIMYSIVFSGYVLSTIALFFKACEQIRIMTDPATKGKMISKEEELQEVMNKE</sequence>
<keyword evidence="6 9" id="KW-1133">Transmembrane helix</keyword>
<evidence type="ECO:0000256" key="9">
    <source>
        <dbReference type="RuleBase" id="RU369079"/>
    </source>
</evidence>
<dbReference type="GO" id="GO:0015740">
    <property type="term" value="P:C4-dicarboxylate transport"/>
    <property type="evidence" value="ECO:0007669"/>
    <property type="project" value="TreeGrafter"/>
</dbReference>
<feature type="transmembrane region" description="Helical" evidence="9">
    <location>
        <begin position="12"/>
        <end position="36"/>
    </location>
</feature>
<dbReference type="InterPro" id="IPR055348">
    <property type="entry name" value="DctQ"/>
</dbReference>
<gene>
    <name evidence="11" type="primary">siaT_8</name>
    <name evidence="11" type="ORF">NCTC13093_02395</name>
</gene>
<evidence type="ECO:0000256" key="3">
    <source>
        <dbReference type="ARBA" id="ARBA00022475"/>
    </source>
</evidence>
<feature type="transmembrane region" description="Helical" evidence="9">
    <location>
        <begin position="131"/>
        <end position="150"/>
    </location>
</feature>
<evidence type="ECO:0000256" key="5">
    <source>
        <dbReference type="ARBA" id="ARBA00022692"/>
    </source>
</evidence>